<comment type="caution">
    <text evidence="2">The sequence shown here is derived from an EMBL/GenBank/DDBJ whole genome shotgun (WGS) entry which is preliminary data.</text>
</comment>
<organism evidence="2 3">
    <name type="scientific">Elysia crispata</name>
    <name type="common">lettuce slug</name>
    <dbReference type="NCBI Taxonomy" id="231223"/>
    <lineage>
        <taxon>Eukaryota</taxon>
        <taxon>Metazoa</taxon>
        <taxon>Spiralia</taxon>
        <taxon>Lophotrochozoa</taxon>
        <taxon>Mollusca</taxon>
        <taxon>Gastropoda</taxon>
        <taxon>Heterobranchia</taxon>
        <taxon>Euthyneura</taxon>
        <taxon>Panpulmonata</taxon>
        <taxon>Sacoglossa</taxon>
        <taxon>Placobranchoidea</taxon>
        <taxon>Plakobranchidae</taxon>
        <taxon>Elysia</taxon>
    </lineage>
</organism>
<reference evidence="2" key="1">
    <citation type="journal article" date="2023" name="G3 (Bethesda)">
        <title>A reference genome for the long-term kleptoplast-retaining sea slug Elysia crispata morphotype clarki.</title>
        <authorList>
            <person name="Eastman K.E."/>
            <person name="Pendleton A.L."/>
            <person name="Shaikh M.A."/>
            <person name="Suttiyut T."/>
            <person name="Ogas R."/>
            <person name="Tomko P."/>
            <person name="Gavelis G."/>
            <person name="Widhalm J.R."/>
            <person name="Wisecaver J.H."/>
        </authorList>
    </citation>
    <scope>NUCLEOTIDE SEQUENCE</scope>
    <source>
        <strain evidence="2">ECLA1</strain>
    </source>
</reference>
<gene>
    <name evidence="2" type="ORF">RRG08_036082</name>
</gene>
<protein>
    <submittedName>
        <fullName evidence="2">Uncharacterized protein</fullName>
    </submittedName>
</protein>
<feature type="region of interest" description="Disordered" evidence="1">
    <location>
        <begin position="160"/>
        <end position="181"/>
    </location>
</feature>
<dbReference type="Proteomes" id="UP001283361">
    <property type="component" value="Unassembled WGS sequence"/>
</dbReference>
<sequence>MVFTDVILYPVKRHERDTVTTKRAVFISRLVSSCGHSRTPMTTQVEMTDQGKSTGTCYDFWGHLRSLLVEALLNAGGITDKLRLGPYHYPTTTLALPYHYPSTRADYFTPGTFRALEEAPHHDNILQLIVRERSQLACPGDRDNRQVGWSLLYIRMESMEDGSPRQSGTDYARKPHTEQQAGLDSTRFHDMTYLVLWVPVQYTVCPTHEFDAGENR</sequence>
<dbReference type="AlphaFoldDB" id="A0AAE1AL21"/>
<evidence type="ECO:0000256" key="1">
    <source>
        <dbReference type="SAM" id="MobiDB-lite"/>
    </source>
</evidence>
<proteinExistence type="predicted"/>
<evidence type="ECO:0000313" key="3">
    <source>
        <dbReference type="Proteomes" id="UP001283361"/>
    </source>
</evidence>
<keyword evidence="3" id="KW-1185">Reference proteome</keyword>
<name>A0AAE1AL21_9GAST</name>
<evidence type="ECO:0000313" key="2">
    <source>
        <dbReference type="EMBL" id="KAK3789789.1"/>
    </source>
</evidence>
<dbReference type="EMBL" id="JAWDGP010001628">
    <property type="protein sequence ID" value="KAK3789789.1"/>
    <property type="molecule type" value="Genomic_DNA"/>
</dbReference>
<accession>A0AAE1AL21</accession>